<accession>A0A9W7SZY5</accession>
<gene>
    <name evidence="2" type="ORF">Tdes44962_MAKER07136</name>
</gene>
<reference evidence="2 3" key="2">
    <citation type="journal article" date="2021" name="Curr. Genet.">
        <title>Genetic response to nitrogen starvation in the aggressive Eucalyptus foliar pathogen Teratosphaeria destructans.</title>
        <authorList>
            <person name="Havenga M."/>
            <person name="Wingfield B.D."/>
            <person name="Wingfield M.J."/>
            <person name="Dreyer L.L."/>
            <person name="Roets F."/>
            <person name="Aylward J."/>
        </authorList>
    </citation>
    <scope>NUCLEOTIDE SEQUENCE [LARGE SCALE GENOMIC DNA]</scope>
    <source>
        <strain evidence="2">CMW44962</strain>
    </source>
</reference>
<name>A0A9W7SZY5_9PEZI</name>
<protein>
    <submittedName>
        <fullName evidence="2">Uncharacterized protein</fullName>
    </submittedName>
</protein>
<feature type="signal peptide" evidence="1">
    <location>
        <begin position="1"/>
        <end position="18"/>
    </location>
</feature>
<evidence type="ECO:0000313" key="2">
    <source>
        <dbReference type="EMBL" id="KAH9844726.1"/>
    </source>
</evidence>
<sequence>MFSFVPLATAALLGLASADTSGAINPATKLPVEYVWAVSHWVAGGARAGSSYDFNVSAEYVANSNPEYPPGKHFFAYCSGLSPYAGPDVVSFYQPCKLFEGGSASDGLQVAAYLEPYDLVKADGVARIHVSLEYLDLTYAKVPTTRNYSGSYDATFNQVSAPAYDFTIVPNTLVSYA</sequence>
<feature type="chain" id="PRO_5040863781" evidence="1">
    <location>
        <begin position="19"/>
        <end position="177"/>
    </location>
</feature>
<keyword evidence="1" id="KW-0732">Signal</keyword>
<comment type="caution">
    <text evidence="2">The sequence shown here is derived from an EMBL/GenBank/DDBJ whole genome shotgun (WGS) entry which is preliminary data.</text>
</comment>
<dbReference type="EMBL" id="RIBY02000236">
    <property type="protein sequence ID" value="KAH9844726.1"/>
    <property type="molecule type" value="Genomic_DNA"/>
</dbReference>
<dbReference type="AlphaFoldDB" id="A0A9W7SZY5"/>
<proteinExistence type="predicted"/>
<dbReference type="Proteomes" id="UP001138500">
    <property type="component" value="Unassembled WGS sequence"/>
</dbReference>
<evidence type="ECO:0000313" key="3">
    <source>
        <dbReference type="Proteomes" id="UP001138500"/>
    </source>
</evidence>
<evidence type="ECO:0000256" key="1">
    <source>
        <dbReference type="SAM" id="SignalP"/>
    </source>
</evidence>
<keyword evidence="3" id="KW-1185">Reference proteome</keyword>
<dbReference type="OrthoDB" id="3508922at2759"/>
<reference evidence="2 3" key="1">
    <citation type="journal article" date="2018" name="IMA Fungus">
        <title>IMA Genome-F 10: Nine draft genome sequences of Claviceps purpurea s.lat., including C. arundinis, C. humidiphila, and C. cf. spartinae, pseudomolecules for the pitch canker pathogen Fusarium circinatum, draft genome of Davidsoniella eucalypti, Grosmannia galeiformis, Quambalaria eucalypti, and Teratosphaeria destructans.</title>
        <authorList>
            <person name="Wingfield B.D."/>
            <person name="Liu M."/>
            <person name="Nguyen H.D."/>
            <person name="Lane F.A."/>
            <person name="Morgan S.W."/>
            <person name="De Vos L."/>
            <person name="Wilken P.M."/>
            <person name="Duong T.A."/>
            <person name="Aylward J."/>
            <person name="Coetzee M.P."/>
            <person name="Dadej K."/>
            <person name="De Beer Z.W."/>
            <person name="Findlay W."/>
            <person name="Havenga M."/>
            <person name="Kolarik M."/>
            <person name="Menzies J.G."/>
            <person name="Naidoo K."/>
            <person name="Pochopski O."/>
            <person name="Shoukouhi P."/>
            <person name="Santana Q.C."/>
            <person name="Seifert K.A."/>
            <person name="Soal N."/>
            <person name="Steenkamp E.T."/>
            <person name="Tatham C.T."/>
            <person name="van der Nest M.A."/>
            <person name="Wingfield M.J."/>
        </authorList>
    </citation>
    <scope>NUCLEOTIDE SEQUENCE [LARGE SCALE GENOMIC DNA]</scope>
    <source>
        <strain evidence="2">CMW44962</strain>
    </source>
</reference>
<organism evidence="2 3">
    <name type="scientific">Teratosphaeria destructans</name>
    <dbReference type="NCBI Taxonomy" id="418781"/>
    <lineage>
        <taxon>Eukaryota</taxon>
        <taxon>Fungi</taxon>
        <taxon>Dikarya</taxon>
        <taxon>Ascomycota</taxon>
        <taxon>Pezizomycotina</taxon>
        <taxon>Dothideomycetes</taxon>
        <taxon>Dothideomycetidae</taxon>
        <taxon>Mycosphaerellales</taxon>
        <taxon>Teratosphaeriaceae</taxon>
        <taxon>Teratosphaeria</taxon>
    </lineage>
</organism>